<evidence type="ECO:0000313" key="2">
    <source>
        <dbReference type="EMBL" id="KAF2671234.1"/>
    </source>
</evidence>
<sequence length="172" mass="20189">MSQKISNINDTQPITTTSTKHWDPVVVLRIRNPMEDDRPESKNKKSKKVKEDDDGMPYKIPTTTYQRYHSSQTCVGRTSQGRKRCLRDISPEQLARGRYLLAELARMQCRWNRPEVVEKLKELAECLLCSMHGQMDTRIKDVVKAWKELMMDYVDRESRRRMDGQAGRLRST</sequence>
<protein>
    <submittedName>
        <fullName evidence="2">Uncharacterized protein</fullName>
    </submittedName>
</protein>
<keyword evidence="3" id="KW-1185">Reference proteome</keyword>
<dbReference type="Proteomes" id="UP000799302">
    <property type="component" value="Unassembled WGS sequence"/>
</dbReference>
<evidence type="ECO:0000313" key="3">
    <source>
        <dbReference type="Proteomes" id="UP000799302"/>
    </source>
</evidence>
<gene>
    <name evidence="2" type="ORF">BT63DRAFT_412289</name>
</gene>
<feature type="compositionally biased region" description="Polar residues" evidence="1">
    <location>
        <begin position="1"/>
        <end position="19"/>
    </location>
</feature>
<reference evidence="2" key="1">
    <citation type="journal article" date="2020" name="Stud. Mycol.">
        <title>101 Dothideomycetes genomes: a test case for predicting lifestyles and emergence of pathogens.</title>
        <authorList>
            <person name="Haridas S."/>
            <person name="Albert R."/>
            <person name="Binder M."/>
            <person name="Bloem J."/>
            <person name="Labutti K."/>
            <person name="Salamov A."/>
            <person name="Andreopoulos B."/>
            <person name="Baker S."/>
            <person name="Barry K."/>
            <person name="Bills G."/>
            <person name="Bluhm B."/>
            <person name="Cannon C."/>
            <person name="Castanera R."/>
            <person name="Culley D."/>
            <person name="Daum C."/>
            <person name="Ezra D."/>
            <person name="Gonzalez J."/>
            <person name="Henrissat B."/>
            <person name="Kuo A."/>
            <person name="Liang C."/>
            <person name="Lipzen A."/>
            <person name="Lutzoni F."/>
            <person name="Magnuson J."/>
            <person name="Mondo S."/>
            <person name="Nolan M."/>
            <person name="Ohm R."/>
            <person name="Pangilinan J."/>
            <person name="Park H.-J."/>
            <person name="Ramirez L."/>
            <person name="Alfaro M."/>
            <person name="Sun H."/>
            <person name="Tritt A."/>
            <person name="Yoshinaga Y."/>
            <person name="Zwiers L.-H."/>
            <person name="Turgeon B."/>
            <person name="Goodwin S."/>
            <person name="Spatafora J."/>
            <person name="Crous P."/>
            <person name="Grigoriev I."/>
        </authorList>
    </citation>
    <scope>NUCLEOTIDE SEQUENCE</scope>
    <source>
        <strain evidence="2">CBS 115976</strain>
    </source>
</reference>
<dbReference type="EMBL" id="MU004233">
    <property type="protein sequence ID" value="KAF2671234.1"/>
    <property type="molecule type" value="Genomic_DNA"/>
</dbReference>
<dbReference type="AlphaFoldDB" id="A0A6A6UK21"/>
<name>A0A6A6UK21_9PEZI</name>
<proteinExistence type="predicted"/>
<organism evidence="2 3">
    <name type="scientific">Microthyrium microscopicum</name>
    <dbReference type="NCBI Taxonomy" id="703497"/>
    <lineage>
        <taxon>Eukaryota</taxon>
        <taxon>Fungi</taxon>
        <taxon>Dikarya</taxon>
        <taxon>Ascomycota</taxon>
        <taxon>Pezizomycotina</taxon>
        <taxon>Dothideomycetes</taxon>
        <taxon>Dothideomycetes incertae sedis</taxon>
        <taxon>Microthyriales</taxon>
        <taxon>Microthyriaceae</taxon>
        <taxon>Microthyrium</taxon>
    </lineage>
</organism>
<feature type="region of interest" description="Disordered" evidence="1">
    <location>
        <begin position="30"/>
        <end position="59"/>
    </location>
</feature>
<accession>A0A6A6UK21</accession>
<feature type="compositionally biased region" description="Basic and acidic residues" evidence="1">
    <location>
        <begin position="32"/>
        <end position="43"/>
    </location>
</feature>
<feature type="region of interest" description="Disordered" evidence="1">
    <location>
        <begin position="1"/>
        <end position="20"/>
    </location>
</feature>
<evidence type="ECO:0000256" key="1">
    <source>
        <dbReference type="SAM" id="MobiDB-lite"/>
    </source>
</evidence>